<name>A0AAE1RY99_9SOLA</name>
<protein>
    <submittedName>
        <fullName evidence="1">Uncharacterized protein</fullName>
    </submittedName>
</protein>
<keyword evidence="2" id="KW-1185">Reference proteome</keyword>
<reference evidence="1" key="1">
    <citation type="submission" date="2023-12" db="EMBL/GenBank/DDBJ databases">
        <title>Genome assembly of Anisodus tanguticus.</title>
        <authorList>
            <person name="Wang Y.-J."/>
        </authorList>
    </citation>
    <scope>NUCLEOTIDE SEQUENCE</scope>
    <source>
        <strain evidence="1">KB-2021</strain>
        <tissue evidence="1">Leaf</tissue>
    </source>
</reference>
<comment type="caution">
    <text evidence="1">The sequence shown here is derived from an EMBL/GenBank/DDBJ whole genome shotgun (WGS) entry which is preliminary data.</text>
</comment>
<dbReference type="AlphaFoldDB" id="A0AAE1RY99"/>
<dbReference type="EMBL" id="JAVYJV010000011">
    <property type="protein sequence ID" value="KAK4360065.1"/>
    <property type="molecule type" value="Genomic_DNA"/>
</dbReference>
<gene>
    <name evidence="1" type="ORF">RND71_022294</name>
</gene>
<accession>A0AAE1RY99</accession>
<organism evidence="1 2">
    <name type="scientific">Anisodus tanguticus</name>
    <dbReference type="NCBI Taxonomy" id="243964"/>
    <lineage>
        <taxon>Eukaryota</taxon>
        <taxon>Viridiplantae</taxon>
        <taxon>Streptophyta</taxon>
        <taxon>Embryophyta</taxon>
        <taxon>Tracheophyta</taxon>
        <taxon>Spermatophyta</taxon>
        <taxon>Magnoliopsida</taxon>
        <taxon>eudicotyledons</taxon>
        <taxon>Gunneridae</taxon>
        <taxon>Pentapetalae</taxon>
        <taxon>asterids</taxon>
        <taxon>lamiids</taxon>
        <taxon>Solanales</taxon>
        <taxon>Solanaceae</taxon>
        <taxon>Solanoideae</taxon>
        <taxon>Hyoscyameae</taxon>
        <taxon>Anisodus</taxon>
    </lineage>
</organism>
<evidence type="ECO:0000313" key="2">
    <source>
        <dbReference type="Proteomes" id="UP001291623"/>
    </source>
</evidence>
<evidence type="ECO:0000313" key="1">
    <source>
        <dbReference type="EMBL" id="KAK4360065.1"/>
    </source>
</evidence>
<dbReference type="Proteomes" id="UP001291623">
    <property type="component" value="Unassembled WGS sequence"/>
</dbReference>
<sequence>MEIDDDQCLNDDCAICYEQLWRLHRVHALLVYVSFDVIEEGELNTTLLDKFRIPSSLVETF</sequence>
<proteinExistence type="predicted"/>